<dbReference type="PANTHER" id="PTHR30121:SF6">
    <property type="entry name" value="SLR6007 PROTEIN"/>
    <property type="match status" value="1"/>
</dbReference>
<keyword evidence="2" id="KW-0472">Membrane</keyword>
<organism evidence="4 5">
    <name type="scientific">Bradyrhizobium cytisi</name>
    <dbReference type="NCBI Taxonomy" id="515489"/>
    <lineage>
        <taxon>Bacteria</taxon>
        <taxon>Pseudomonadati</taxon>
        <taxon>Pseudomonadota</taxon>
        <taxon>Alphaproteobacteria</taxon>
        <taxon>Hyphomicrobiales</taxon>
        <taxon>Nitrobacteraceae</taxon>
        <taxon>Bradyrhizobium</taxon>
    </lineage>
</organism>
<dbReference type="Proteomes" id="UP000324853">
    <property type="component" value="Unassembled WGS sequence"/>
</dbReference>
<dbReference type="AlphaFoldDB" id="A0A5S4WW70"/>
<keyword evidence="4" id="KW-0238">DNA-binding</keyword>
<evidence type="ECO:0000313" key="4">
    <source>
        <dbReference type="EMBL" id="TYL86307.1"/>
    </source>
</evidence>
<dbReference type="Pfam" id="PF10412">
    <property type="entry name" value="TrwB_AAD_bind"/>
    <property type="match status" value="1"/>
</dbReference>
<feature type="compositionally biased region" description="Pro residues" evidence="1">
    <location>
        <begin position="627"/>
        <end position="636"/>
    </location>
</feature>
<sequence>MSYFFFIGIFILGFYKQAPHQVATLFWLIGIGLGALCFYPSFKRWLAVYSRHSKLKASQRREKRQQQHLVDEWNGVTMPTMREFLAQTPIIGYQPFLVHRAHAILGAVYGMATFDQTILRPAQAQVLYEQLVSATNAALIEYGNNLPVALRTSDKGLFTYTYVPTFEELRPANQALADHFTSFSAILPRTEAKKDPCPTFVVWDETKIASERKAFERKLKDYDKYVQELWDAQTPEQQLFSGTSLYRFADHFAPGPITLPFGIPDSSRFAGTWIVAPPGRGKTNLLHNLIKQDRAKSCTIVLMDSKGDLINSYKGYGDALVIDPSNVEINPFQLGSSTRTLDFLEYIFSALLDTKLTPKQTTLFRCCLALMLKIPDATIETFRKLLVHGWKDQEPYVMQLDEMNRDFFSVDGRKSEFDGGQYNETKQEVLQRLRLLVSNDYLKKIFTAQQSNTNFFALLDSGKIIIIDNSKDELGENGAEFFGRFFVAMVWMAAVSRSKLRQDQKLPVYFYIDECQTVIKRDTKITTILDECRSQKIALIMAHQRIGQIEPHVMDALNNCAVRLTNSDDDAEALAKRFRVDSAALRLPIGKFSCFVRDKTPAAIAIDVPEFDMSIFPPAPETHKTSTPPPSPPPHNEQPHSVPNDEVEDF</sequence>
<dbReference type="InterPro" id="IPR051162">
    <property type="entry name" value="T4SS_component"/>
</dbReference>
<evidence type="ECO:0000259" key="3">
    <source>
        <dbReference type="Pfam" id="PF10412"/>
    </source>
</evidence>
<dbReference type="EMBL" id="VSSR01000013">
    <property type="protein sequence ID" value="TYL86307.1"/>
    <property type="molecule type" value="Genomic_DNA"/>
</dbReference>
<dbReference type="RefSeq" id="WP_148750219.1">
    <property type="nucleotide sequence ID" value="NZ_VSSR01000013.1"/>
</dbReference>
<evidence type="ECO:0000256" key="2">
    <source>
        <dbReference type="SAM" id="Phobius"/>
    </source>
</evidence>
<feature type="transmembrane region" description="Helical" evidence="2">
    <location>
        <begin position="22"/>
        <end position="42"/>
    </location>
</feature>
<evidence type="ECO:0000313" key="5">
    <source>
        <dbReference type="Proteomes" id="UP000324853"/>
    </source>
</evidence>
<dbReference type="InterPro" id="IPR019476">
    <property type="entry name" value="T4SS_TraD_DNA-bd"/>
</dbReference>
<feature type="domain" description="Type IV secretion system coupling protein TraD DNA-binding" evidence="3">
    <location>
        <begin position="264"/>
        <end position="324"/>
    </location>
</feature>
<dbReference type="OrthoDB" id="8054438at2"/>
<dbReference type="PANTHER" id="PTHR30121">
    <property type="entry name" value="UNCHARACTERIZED PROTEIN YJGR-RELATED"/>
    <property type="match status" value="1"/>
</dbReference>
<proteinExistence type="predicted"/>
<dbReference type="Gene3D" id="3.40.50.300">
    <property type="entry name" value="P-loop containing nucleotide triphosphate hydrolases"/>
    <property type="match status" value="2"/>
</dbReference>
<protein>
    <submittedName>
        <fullName evidence="4">Type IV secretion system DNA-binding domain-containig protein</fullName>
    </submittedName>
</protein>
<dbReference type="InterPro" id="IPR027417">
    <property type="entry name" value="P-loop_NTPase"/>
</dbReference>
<reference evidence="4 5" key="1">
    <citation type="submission" date="2019-08" db="EMBL/GenBank/DDBJ databases">
        <title>Bradyrhizobium hipponensis sp. nov., a rhizobium isolated from a Lupinus angustifolius root nodule in Tunisia.</title>
        <authorList>
            <person name="Off K."/>
            <person name="Rejili M."/>
            <person name="Mars M."/>
            <person name="Brachmann A."/>
            <person name="Marin M."/>
        </authorList>
    </citation>
    <scope>NUCLEOTIDE SEQUENCE [LARGE SCALE GENOMIC DNA]</scope>
    <source>
        <strain evidence="4 5">CTAW11</strain>
    </source>
</reference>
<dbReference type="GO" id="GO:0003677">
    <property type="term" value="F:DNA binding"/>
    <property type="evidence" value="ECO:0007669"/>
    <property type="project" value="UniProtKB-KW"/>
</dbReference>
<keyword evidence="2" id="KW-1133">Transmembrane helix</keyword>
<keyword evidence="5" id="KW-1185">Reference proteome</keyword>
<gene>
    <name evidence="4" type="ORF">FXB38_07445</name>
</gene>
<dbReference type="SUPFAM" id="SSF52540">
    <property type="entry name" value="P-loop containing nucleoside triphosphate hydrolases"/>
    <property type="match status" value="1"/>
</dbReference>
<evidence type="ECO:0000256" key="1">
    <source>
        <dbReference type="SAM" id="MobiDB-lite"/>
    </source>
</evidence>
<keyword evidence="2" id="KW-0812">Transmembrane</keyword>
<comment type="caution">
    <text evidence="4">The sequence shown here is derived from an EMBL/GenBank/DDBJ whole genome shotgun (WGS) entry which is preliminary data.</text>
</comment>
<name>A0A5S4WW70_9BRAD</name>
<accession>A0A5S4WW70</accession>
<feature type="region of interest" description="Disordered" evidence="1">
    <location>
        <begin position="615"/>
        <end position="650"/>
    </location>
</feature>